<organism evidence="12 13">
    <name type="scientific">Gryllus longicercus</name>
    <dbReference type="NCBI Taxonomy" id="2509291"/>
    <lineage>
        <taxon>Eukaryota</taxon>
        <taxon>Metazoa</taxon>
        <taxon>Ecdysozoa</taxon>
        <taxon>Arthropoda</taxon>
        <taxon>Hexapoda</taxon>
        <taxon>Insecta</taxon>
        <taxon>Pterygota</taxon>
        <taxon>Neoptera</taxon>
        <taxon>Polyneoptera</taxon>
        <taxon>Orthoptera</taxon>
        <taxon>Ensifera</taxon>
        <taxon>Gryllidea</taxon>
        <taxon>Grylloidea</taxon>
        <taxon>Gryllidae</taxon>
        <taxon>Gryllinae</taxon>
        <taxon>Gryllus</taxon>
    </lineage>
</organism>
<evidence type="ECO:0000256" key="3">
    <source>
        <dbReference type="ARBA" id="ARBA00022475"/>
    </source>
</evidence>
<dbReference type="AlphaFoldDB" id="A0AAN9VNC8"/>
<sequence>MTEGKLSADLRISKRFKYTPIFKTSFIKAKEKPPRRWCACCDGTVARITGYVFLVLLFIFSSTGSIVLWATNTYHQVVIENLALKNYSQAFEWWQKPPVQPKVQIYIFNYTNVPDFLNNGTKLKVEELGPYTYLETLEKVNLIWNNNGTITFQERRNYKFVPELSSGWETDRLVVPNIPLLSAVAVVRNEFYFVRLSLATLLRSINARPFVRVSVNELLWGYDDPLFSMARTVLALKQQPPTRKFGLLLPKLGVSPWRITVNTGELEMAKLGVVSHYNGEDSLDYWRSEECNRIDGAEGANFPPAAIKKFSRVHVYNRDFCRRLPLDFKEHSQVWDGIPTLRFQPPRDVFAHPDENPDNACFCDPARAVCPPSGVFNVSPCVFDAPIFVSFPHFYLGDPVLLETVEGLKPDPKRHEMYIDLHSELGVPLSGKSAFQLNVMVMKANGVDHLDAFNDRDILPISWVNVVLDELPEELRFAMYHVTFSVRALQLVLMYGLPAVAACCALALLREWLRARGRLRAPAPPPVPAATAAVIALSPDDILIAP</sequence>
<keyword evidence="13" id="KW-1185">Reference proteome</keyword>
<keyword evidence="8" id="KW-0675">Receptor</keyword>
<protein>
    <recommendedName>
        <fullName evidence="14">Scavenger receptor class B member 1</fullName>
    </recommendedName>
</protein>
<dbReference type="InterPro" id="IPR005428">
    <property type="entry name" value="CD36/SCARB1/SNMP1"/>
</dbReference>
<dbReference type="InterPro" id="IPR002159">
    <property type="entry name" value="CD36_fam"/>
</dbReference>
<evidence type="ECO:0000256" key="10">
    <source>
        <dbReference type="PIRSR" id="PIRSR605428-52"/>
    </source>
</evidence>
<evidence type="ECO:0000256" key="11">
    <source>
        <dbReference type="SAM" id="Phobius"/>
    </source>
</evidence>
<evidence type="ECO:0000256" key="1">
    <source>
        <dbReference type="ARBA" id="ARBA00004651"/>
    </source>
</evidence>
<dbReference type="PANTHER" id="PTHR11923:SF50">
    <property type="entry name" value="GH19047P"/>
    <property type="match status" value="1"/>
</dbReference>
<name>A0AAN9VNC8_9ORTH</name>
<dbReference type="GO" id="GO:0005886">
    <property type="term" value="C:plasma membrane"/>
    <property type="evidence" value="ECO:0007669"/>
    <property type="project" value="UniProtKB-SubCell"/>
</dbReference>
<feature type="disulfide bond" evidence="10">
    <location>
        <begin position="321"/>
        <end position="381"/>
    </location>
</feature>
<evidence type="ECO:0000256" key="7">
    <source>
        <dbReference type="ARBA" id="ARBA00023157"/>
    </source>
</evidence>
<evidence type="ECO:0000256" key="4">
    <source>
        <dbReference type="ARBA" id="ARBA00022692"/>
    </source>
</evidence>
<keyword evidence="4 11" id="KW-0812">Transmembrane</keyword>
<proteinExistence type="inferred from homology"/>
<dbReference type="GO" id="GO:0005737">
    <property type="term" value="C:cytoplasm"/>
    <property type="evidence" value="ECO:0007669"/>
    <property type="project" value="TreeGrafter"/>
</dbReference>
<feature type="disulfide bond" evidence="10">
    <location>
        <begin position="363"/>
        <end position="370"/>
    </location>
</feature>
<evidence type="ECO:0000256" key="5">
    <source>
        <dbReference type="ARBA" id="ARBA00022989"/>
    </source>
</evidence>
<dbReference type="PRINTS" id="PR01610">
    <property type="entry name" value="CD36ANTIGEN"/>
</dbReference>
<keyword evidence="5 11" id="KW-1133">Transmembrane helix</keyword>
<keyword evidence="9" id="KW-0325">Glycoprotein</keyword>
<feature type="disulfide bond" evidence="10">
    <location>
        <begin position="291"/>
        <end position="361"/>
    </location>
</feature>
<evidence type="ECO:0000256" key="8">
    <source>
        <dbReference type="ARBA" id="ARBA00023170"/>
    </source>
</evidence>
<dbReference type="PANTHER" id="PTHR11923">
    <property type="entry name" value="SCAVENGER RECEPTOR CLASS B TYPE-1 SR-B1"/>
    <property type="match status" value="1"/>
</dbReference>
<gene>
    <name evidence="12" type="ORF">R5R35_014360</name>
</gene>
<dbReference type="Proteomes" id="UP001378592">
    <property type="component" value="Unassembled WGS sequence"/>
</dbReference>
<dbReference type="EMBL" id="JAZDUA010000146">
    <property type="protein sequence ID" value="KAK7866496.1"/>
    <property type="molecule type" value="Genomic_DNA"/>
</dbReference>
<keyword evidence="6 11" id="KW-0472">Membrane</keyword>
<comment type="similarity">
    <text evidence="2">Belongs to the CD36 family.</text>
</comment>
<reference evidence="12 13" key="1">
    <citation type="submission" date="2024-03" db="EMBL/GenBank/DDBJ databases">
        <title>The genome assembly and annotation of the cricket Gryllus longicercus Weissman &amp; Gray.</title>
        <authorList>
            <person name="Szrajer S."/>
            <person name="Gray D."/>
            <person name="Ylla G."/>
        </authorList>
    </citation>
    <scope>NUCLEOTIDE SEQUENCE [LARGE SCALE GENOMIC DNA]</scope>
    <source>
        <strain evidence="12">DAG 2021-001</strain>
        <tissue evidence="12">Whole body minus gut</tissue>
    </source>
</reference>
<feature type="transmembrane region" description="Helical" evidence="11">
    <location>
        <begin position="51"/>
        <end position="70"/>
    </location>
</feature>
<dbReference type="GO" id="GO:0005044">
    <property type="term" value="F:scavenger receptor activity"/>
    <property type="evidence" value="ECO:0007669"/>
    <property type="project" value="TreeGrafter"/>
</dbReference>
<feature type="transmembrane region" description="Helical" evidence="11">
    <location>
        <begin position="488"/>
        <end position="509"/>
    </location>
</feature>
<evidence type="ECO:0008006" key="14">
    <source>
        <dbReference type="Google" id="ProtNLM"/>
    </source>
</evidence>
<evidence type="ECO:0000313" key="13">
    <source>
        <dbReference type="Proteomes" id="UP001378592"/>
    </source>
</evidence>
<evidence type="ECO:0000256" key="9">
    <source>
        <dbReference type="ARBA" id="ARBA00023180"/>
    </source>
</evidence>
<dbReference type="PRINTS" id="PR01609">
    <property type="entry name" value="CD36FAMILY"/>
</dbReference>
<comment type="caution">
    <text evidence="12">The sequence shown here is derived from an EMBL/GenBank/DDBJ whole genome shotgun (WGS) entry which is preliminary data.</text>
</comment>
<evidence type="ECO:0000256" key="2">
    <source>
        <dbReference type="ARBA" id="ARBA00010532"/>
    </source>
</evidence>
<keyword evidence="3" id="KW-1003">Cell membrane</keyword>
<comment type="subcellular location">
    <subcellularLocation>
        <location evidence="1">Cell membrane</location>
        <topology evidence="1">Multi-pass membrane protein</topology>
    </subcellularLocation>
</comment>
<accession>A0AAN9VNC8</accession>
<keyword evidence="7 10" id="KW-1015">Disulfide bond</keyword>
<dbReference type="Pfam" id="PF01130">
    <property type="entry name" value="CD36"/>
    <property type="match status" value="1"/>
</dbReference>
<evidence type="ECO:0000256" key="6">
    <source>
        <dbReference type="ARBA" id="ARBA00023136"/>
    </source>
</evidence>
<evidence type="ECO:0000313" key="12">
    <source>
        <dbReference type="EMBL" id="KAK7866496.1"/>
    </source>
</evidence>